<dbReference type="AlphaFoldDB" id="A0AAW8Q0H7"/>
<gene>
    <name evidence="2" type="ORF">QX249_08975</name>
</gene>
<dbReference type="RefSeq" id="WP_311019562.1">
    <property type="nucleotide sequence ID" value="NZ_JAUHGG010000003.1"/>
</dbReference>
<comment type="caution">
    <text evidence="2">The sequence shown here is derived from an EMBL/GenBank/DDBJ whole genome shotgun (WGS) entry which is preliminary data.</text>
</comment>
<evidence type="ECO:0000256" key="1">
    <source>
        <dbReference type="SAM" id="MobiDB-lite"/>
    </source>
</evidence>
<evidence type="ECO:0008006" key="4">
    <source>
        <dbReference type="Google" id="ProtNLM"/>
    </source>
</evidence>
<proteinExistence type="predicted"/>
<evidence type="ECO:0000313" key="2">
    <source>
        <dbReference type="EMBL" id="MDS1820785.1"/>
    </source>
</evidence>
<feature type="compositionally biased region" description="Basic and acidic residues" evidence="1">
    <location>
        <begin position="355"/>
        <end position="383"/>
    </location>
</feature>
<name>A0AAW8Q0H7_VIBPH</name>
<dbReference type="EMBL" id="JAUHGG010000003">
    <property type="protein sequence ID" value="MDS1820785.1"/>
    <property type="molecule type" value="Genomic_DNA"/>
</dbReference>
<dbReference type="Proteomes" id="UP001253193">
    <property type="component" value="Unassembled WGS sequence"/>
</dbReference>
<feature type="region of interest" description="Disordered" evidence="1">
    <location>
        <begin position="352"/>
        <end position="383"/>
    </location>
</feature>
<sequence>MNNRIDIAYQSLRSSSIDKNIHNVIANFSAEEWIQVIAQKDTFEGKGKYEVLIPYLIYTYDELKIQEIADKSSEQEISFALVDSWYSAVYGNQTEKDLQPSFGDLIRTPILLHVFEGHLLKRIEQADYGEDISSFITVKFKMMLKEYLEVLKAKESNKTEAKKVLIGATSGGSAYPPISDYSLDRLEAINNFVYFLAALDICVSAFSISGDENYNKELIRQGKLYDLIERNSENVKVRYQNEREFKDAYEYVSSNFEQYVERFSGYMFNEYEQELLALIFRSTDLALEADTEHDDDLKLDLNQLNQDEDDFELEPLQVNRDDEQSEILPKREKKIEKVTFAGKIKNLLNSLGETDTGREEGQVDRKSVKNSEVTKEESPSREQYEDTSYDSLVFTAKKKSSNLPLALIIASIIGISVLVAVNRGDSEQSIIDKSQSISGGEKQSEFRTIIER</sequence>
<evidence type="ECO:0000313" key="3">
    <source>
        <dbReference type="Proteomes" id="UP001253193"/>
    </source>
</evidence>
<protein>
    <recommendedName>
        <fullName evidence="4">Type VI secretion protein</fullName>
    </recommendedName>
</protein>
<organism evidence="2 3">
    <name type="scientific">Vibrio parahaemolyticus</name>
    <dbReference type="NCBI Taxonomy" id="670"/>
    <lineage>
        <taxon>Bacteria</taxon>
        <taxon>Pseudomonadati</taxon>
        <taxon>Pseudomonadota</taxon>
        <taxon>Gammaproteobacteria</taxon>
        <taxon>Vibrionales</taxon>
        <taxon>Vibrionaceae</taxon>
        <taxon>Vibrio</taxon>
    </lineage>
</organism>
<accession>A0AAW8Q0H7</accession>
<reference evidence="2" key="1">
    <citation type="submission" date="2023-06" db="EMBL/GenBank/DDBJ databases">
        <title>Genomic Diversity of Vibrio spp. and Metagenomic Analysis of Pathogens in Florida Gulf Coastal Waters Following Hurricane Ian.</title>
        <authorList>
            <person name="Brumfield K.D."/>
        </authorList>
    </citation>
    <scope>NUCLEOTIDE SEQUENCE</scope>
    <source>
        <strain evidence="2">WBS2B-138</strain>
    </source>
</reference>